<accession>A0A8J5NAN4</accession>
<dbReference type="EMBL" id="JAHLQT010004419">
    <property type="protein sequence ID" value="KAG7175974.1"/>
    <property type="molecule type" value="Genomic_DNA"/>
</dbReference>
<name>A0A8J5NAN4_HOMAM</name>
<evidence type="ECO:0000313" key="2">
    <source>
        <dbReference type="EMBL" id="KAG7175974.1"/>
    </source>
</evidence>
<keyword evidence="3" id="KW-1185">Reference proteome</keyword>
<feature type="region of interest" description="Disordered" evidence="1">
    <location>
        <begin position="1"/>
        <end position="25"/>
    </location>
</feature>
<protein>
    <submittedName>
        <fullName evidence="2">Uncharacterized protein</fullName>
    </submittedName>
</protein>
<dbReference type="AlphaFoldDB" id="A0A8J5NAN4"/>
<evidence type="ECO:0000313" key="3">
    <source>
        <dbReference type="Proteomes" id="UP000747542"/>
    </source>
</evidence>
<reference evidence="2" key="1">
    <citation type="journal article" date="2021" name="Sci. Adv.">
        <title>The American lobster genome reveals insights on longevity, neural, and immune adaptations.</title>
        <authorList>
            <person name="Polinski J.M."/>
            <person name="Zimin A.V."/>
            <person name="Clark K.F."/>
            <person name="Kohn A.B."/>
            <person name="Sadowski N."/>
            <person name="Timp W."/>
            <person name="Ptitsyn A."/>
            <person name="Khanna P."/>
            <person name="Romanova D.Y."/>
            <person name="Williams P."/>
            <person name="Greenwood S.J."/>
            <person name="Moroz L.L."/>
            <person name="Walt D.R."/>
            <person name="Bodnar A.G."/>
        </authorList>
    </citation>
    <scope>NUCLEOTIDE SEQUENCE</scope>
    <source>
        <strain evidence="2">GMGI-L3</strain>
    </source>
</reference>
<dbReference type="Proteomes" id="UP000747542">
    <property type="component" value="Unassembled WGS sequence"/>
</dbReference>
<comment type="caution">
    <text evidence="2">The sequence shown here is derived from an EMBL/GenBank/DDBJ whole genome shotgun (WGS) entry which is preliminary data.</text>
</comment>
<gene>
    <name evidence="2" type="ORF">Hamer_G016923</name>
</gene>
<sequence length="25" mass="3112">MLKDRKDKERIRRIEKGGRDRIERG</sequence>
<organism evidence="2 3">
    <name type="scientific">Homarus americanus</name>
    <name type="common">American lobster</name>
    <dbReference type="NCBI Taxonomy" id="6706"/>
    <lineage>
        <taxon>Eukaryota</taxon>
        <taxon>Metazoa</taxon>
        <taxon>Ecdysozoa</taxon>
        <taxon>Arthropoda</taxon>
        <taxon>Crustacea</taxon>
        <taxon>Multicrustacea</taxon>
        <taxon>Malacostraca</taxon>
        <taxon>Eumalacostraca</taxon>
        <taxon>Eucarida</taxon>
        <taxon>Decapoda</taxon>
        <taxon>Pleocyemata</taxon>
        <taxon>Astacidea</taxon>
        <taxon>Nephropoidea</taxon>
        <taxon>Nephropidae</taxon>
        <taxon>Homarus</taxon>
    </lineage>
</organism>
<proteinExistence type="predicted"/>
<evidence type="ECO:0000256" key="1">
    <source>
        <dbReference type="SAM" id="MobiDB-lite"/>
    </source>
</evidence>